<dbReference type="PROSITE" id="PS50893">
    <property type="entry name" value="ABC_TRANSPORTER_2"/>
    <property type="match status" value="1"/>
</dbReference>
<dbReference type="RefSeq" id="WP_014188027.1">
    <property type="nucleotide sequence ID" value="NC_016585.1"/>
</dbReference>
<dbReference type="InterPro" id="IPR017871">
    <property type="entry name" value="ABC_transporter-like_CS"/>
</dbReference>
<evidence type="ECO:0000313" key="9">
    <source>
        <dbReference type="Proteomes" id="UP000005667"/>
    </source>
</evidence>
<evidence type="ECO:0000259" key="7">
    <source>
        <dbReference type="PROSITE" id="PS50893"/>
    </source>
</evidence>
<dbReference type="InterPro" id="IPR050153">
    <property type="entry name" value="Metal_Ion_Import_ABC"/>
</dbReference>
<dbReference type="InterPro" id="IPR003439">
    <property type="entry name" value="ABC_transporter-like_ATP-bd"/>
</dbReference>
<dbReference type="PANTHER" id="PTHR42734:SF5">
    <property type="entry name" value="IRON TRANSPORT SYSTEM ATP-BINDING PROTEIN HI_0361-RELATED"/>
    <property type="match status" value="1"/>
</dbReference>
<evidence type="ECO:0000313" key="8">
    <source>
        <dbReference type="EMBL" id="CBS88569.1"/>
    </source>
</evidence>
<comment type="similarity">
    <text evidence="1">Belongs to the ABC transporter superfamily.</text>
</comment>
<dbReference type="SUPFAM" id="SSF52540">
    <property type="entry name" value="P-loop containing nucleoside triphosphate hydrolases"/>
    <property type="match status" value="1"/>
</dbReference>
<dbReference type="HOGENOM" id="CLU_000604_1_11_5"/>
<keyword evidence="9" id="KW-1185">Reference proteome</keyword>
<protein>
    <submittedName>
        <fullName evidence="8">ABC transporter (ATP-binding protein)</fullName>
    </submittedName>
</protein>
<dbReference type="Gene3D" id="3.40.50.300">
    <property type="entry name" value="P-loop containing nucleotide triphosphate hydrolases"/>
    <property type="match status" value="1"/>
</dbReference>
<dbReference type="KEGG" id="ali:AZOLI_p10281"/>
<keyword evidence="8" id="KW-0614">Plasmid</keyword>
<dbReference type="GO" id="GO:0005524">
    <property type="term" value="F:ATP binding"/>
    <property type="evidence" value="ECO:0007669"/>
    <property type="project" value="UniProtKB-KW"/>
</dbReference>
<feature type="domain" description="ABC transporter" evidence="7">
    <location>
        <begin position="14"/>
        <end position="242"/>
    </location>
</feature>
<evidence type="ECO:0000256" key="4">
    <source>
        <dbReference type="ARBA" id="ARBA00022840"/>
    </source>
</evidence>
<name>G7ZBB4_AZOL4</name>
<keyword evidence="5" id="KW-0864">Zinc transport</keyword>
<keyword evidence="4" id="KW-0067">ATP-binding</keyword>
<dbReference type="GO" id="GO:0006829">
    <property type="term" value="P:zinc ion transport"/>
    <property type="evidence" value="ECO:0007669"/>
    <property type="project" value="UniProtKB-KW"/>
</dbReference>
<keyword evidence="3" id="KW-0547">Nucleotide-binding</keyword>
<dbReference type="Pfam" id="PF00005">
    <property type="entry name" value="ABC_tran"/>
    <property type="match status" value="1"/>
</dbReference>
<dbReference type="CDD" id="cd03235">
    <property type="entry name" value="ABC_Metallic_Cations"/>
    <property type="match status" value="1"/>
</dbReference>
<dbReference type="AlphaFoldDB" id="G7ZBB4"/>
<evidence type="ECO:0000256" key="6">
    <source>
        <dbReference type="ARBA" id="ARBA00023065"/>
    </source>
</evidence>
<organism evidence="8 9">
    <name type="scientific">Azospirillum lipoferum (strain 4B)</name>
    <dbReference type="NCBI Taxonomy" id="862719"/>
    <lineage>
        <taxon>Bacteria</taxon>
        <taxon>Pseudomonadati</taxon>
        <taxon>Pseudomonadota</taxon>
        <taxon>Alphaproteobacteria</taxon>
        <taxon>Rhodospirillales</taxon>
        <taxon>Azospirillaceae</taxon>
        <taxon>Azospirillum</taxon>
    </lineage>
</organism>
<proteinExistence type="inferred from homology"/>
<dbReference type="GO" id="GO:0016887">
    <property type="term" value="F:ATP hydrolysis activity"/>
    <property type="evidence" value="ECO:0007669"/>
    <property type="project" value="InterPro"/>
</dbReference>
<dbReference type="PANTHER" id="PTHR42734">
    <property type="entry name" value="METAL TRANSPORT SYSTEM ATP-BINDING PROTEIN TM_0124-RELATED"/>
    <property type="match status" value="1"/>
</dbReference>
<dbReference type="OrthoDB" id="9806726at2"/>
<keyword evidence="6" id="KW-0406">Ion transport</keyword>
<keyword evidence="2" id="KW-0813">Transport</keyword>
<evidence type="ECO:0000256" key="3">
    <source>
        <dbReference type="ARBA" id="ARBA00022741"/>
    </source>
</evidence>
<dbReference type="SMART" id="SM00382">
    <property type="entry name" value="AAA"/>
    <property type="match status" value="1"/>
</dbReference>
<dbReference type="EMBL" id="FQ311869">
    <property type="protein sequence ID" value="CBS88569.1"/>
    <property type="molecule type" value="Genomic_DNA"/>
</dbReference>
<evidence type="ECO:0000256" key="1">
    <source>
        <dbReference type="ARBA" id="ARBA00005417"/>
    </source>
</evidence>
<accession>G7ZBB4</accession>
<keyword evidence="5" id="KW-0862">Zinc</keyword>
<dbReference type="InterPro" id="IPR027417">
    <property type="entry name" value="P-loop_NTPase"/>
</dbReference>
<dbReference type="Proteomes" id="UP000005667">
    <property type="component" value="Plasmid AZO_p1"/>
</dbReference>
<dbReference type="PROSITE" id="PS00211">
    <property type="entry name" value="ABC_TRANSPORTER_1"/>
    <property type="match status" value="1"/>
</dbReference>
<gene>
    <name evidence="8" type="ordered locus">AZOLI_p10281</name>
</gene>
<reference evidence="9" key="1">
    <citation type="journal article" date="2011" name="PLoS Genet.">
        <title>Azospirillum genomes reveal transition of bacteria from aquatic to terrestrial environments.</title>
        <authorList>
            <person name="Wisniewski-Dye F."/>
            <person name="Borziak K."/>
            <person name="Khalsa-Moyers G."/>
            <person name="Alexandre G."/>
            <person name="Sukharnikov L.O."/>
            <person name="Wuichet K."/>
            <person name="Hurst G.B."/>
            <person name="McDonald W.H."/>
            <person name="Robertson J.S."/>
            <person name="Barbe V."/>
            <person name="Calteau A."/>
            <person name="Rouy Z."/>
            <person name="Mangenot S."/>
            <person name="Prigent-Combaret C."/>
            <person name="Normand P."/>
            <person name="Boyer M."/>
            <person name="Siguier P."/>
            <person name="Dessaux Y."/>
            <person name="Elmerich C."/>
            <person name="Condemine G."/>
            <person name="Krishnen G."/>
            <person name="Kennedy I."/>
            <person name="Paterson A.H."/>
            <person name="Gonzalez V."/>
            <person name="Mavingui P."/>
            <person name="Zhulin I.B."/>
        </authorList>
    </citation>
    <scope>NUCLEOTIDE SEQUENCE [LARGE SCALE GENOMIC DNA]</scope>
    <source>
        <strain evidence="9">4B</strain>
    </source>
</reference>
<sequence>MTFFNPDAMAPPLIRLTDLTLGYRRHPAVHHLSGGFRDGSLTAVVGPNGAGKSTLLKAMVGALRPLDGRVTLHGLTAADIAYLPQQAEIERDFPIDVLDTVLLGHWRRVGLFRSIGRALMRQAEEALAAVGLSGFERRPIAALSAGQFQRVLFARLLLQDARLILLDEPFTAIDARTTADLLDVVRRWHGERRTVVAVLHDLEQVRSHFPDTLLLAREPVAWGSTADALAPANLIRARAMAESWDDKAALCRRSAP</sequence>
<evidence type="ECO:0000256" key="5">
    <source>
        <dbReference type="ARBA" id="ARBA00022906"/>
    </source>
</evidence>
<geneLocation type="plasmid" evidence="8 9">
    <name>AZO_p1</name>
</geneLocation>
<dbReference type="InterPro" id="IPR003593">
    <property type="entry name" value="AAA+_ATPase"/>
</dbReference>
<evidence type="ECO:0000256" key="2">
    <source>
        <dbReference type="ARBA" id="ARBA00022448"/>
    </source>
</evidence>